<gene>
    <name evidence="1" type="ORF">MEBOL_008033</name>
</gene>
<evidence type="ECO:0000313" key="1">
    <source>
        <dbReference type="EMBL" id="ATB34528.1"/>
    </source>
</evidence>
<dbReference type="Pfam" id="PF14125">
    <property type="entry name" value="DUF4292"/>
    <property type="match status" value="1"/>
</dbReference>
<protein>
    <recommendedName>
        <fullName evidence="3">Outer membrane lipoprotein carrier protein LolA</fullName>
    </recommendedName>
</protein>
<evidence type="ECO:0008006" key="3">
    <source>
        <dbReference type="Google" id="ProtNLM"/>
    </source>
</evidence>
<dbReference type="KEGG" id="mbd:MEBOL_008033"/>
<name>A0A250ITD0_9BACT</name>
<evidence type="ECO:0000313" key="2">
    <source>
        <dbReference type="Proteomes" id="UP000217289"/>
    </source>
</evidence>
<proteinExistence type="predicted"/>
<dbReference type="Gene3D" id="2.50.20.10">
    <property type="entry name" value="Lipoprotein localisation LolA/LolB/LppX"/>
    <property type="match status" value="1"/>
</dbReference>
<sequence>MDFGPRGPITEAEELFRLTSAAQDTAATLQGEGKIRIETPQGSGTVSAFLAASRPGLLRVEMFDFFNRPIAVLVTDGHRFGLLQAQENKYYQGPATPRNLSRFLPVALPSEELVAVMLGRVPFIPAERMTLAIDEKEGLYVLTLVKGPVSQVLHIHPRHLRVVRSQVKGARTYSLEYGRFEPQGESVFPREVKLLAESAETSLDLRYTSVTLNESPDLTLFDLSVPEDIPVVDVDEGGQALPPVALPPASPGS</sequence>
<organism evidence="1 2">
    <name type="scientific">Melittangium boletus DSM 14713</name>
    <dbReference type="NCBI Taxonomy" id="1294270"/>
    <lineage>
        <taxon>Bacteria</taxon>
        <taxon>Pseudomonadati</taxon>
        <taxon>Myxococcota</taxon>
        <taxon>Myxococcia</taxon>
        <taxon>Myxococcales</taxon>
        <taxon>Cystobacterineae</taxon>
        <taxon>Archangiaceae</taxon>
        <taxon>Melittangium</taxon>
    </lineage>
</organism>
<dbReference type="EMBL" id="CP022163">
    <property type="protein sequence ID" value="ATB34528.1"/>
    <property type="molecule type" value="Genomic_DNA"/>
</dbReference>
<dbReference type="RefSeq" id="WP_342747715.1">
    <property type="nucleotide sequence ID" value="NZ_CP022163.1"/>
</dbReference>
<dbReference type="AlphaFoldDB" id="A0A250ITD0"/>
<reference evidence="1 2" key="1">
    <citation type="submission" date="2017-06" db="EMBL/GenBank/DDBJ databases">
        <authorList>
            <person name="Kim H.J."/>
            <person name="Triplett B.A."/>
        </authorList>
    </citation>
    <scope>NUCLEOTIDE SEQUENCE [LARGE SCALE GENOMIC DNA]</scope>
    <source>
        <strain evidence="1 2">DSM 14713</strain>
    </source>
</reference>
<dbReference type="Proteomes" id="UP000217289">
    <property type="component" value="Chromosome"/>
</dbReference>
<accession>A0A250ITD0</accession>
<dbReference type="InterPro" id="IPR025634">
    <property type="entry name" value="DUF4292"/>
</dbReference>
<keyword evidence="2" id="KW-1185">Reference proteome</keyword>